<name>A0AAJ8M3M1_9TREE</name>
<reference evidence="2" key="2">
    <citation type="journal article" date="2022" name="Elife">
        <title>Obligate sexual reproduction of a homothallic fungus closely related to the Cryptococcus pathogenic species complex.</title>
        <authorList>
            <person name="Passer A.R."/>
            <person name="Clancey S.A."/>
            <person name="Shea T."/>
            <person name="David-Palma M."/>
            <person name="Averette A.F."/>
            <person name="Boekhout T."/>
            <person name="Porcel B.M."/>
            <person name="Nowrousian M."/>
            <person name="Cuomo C.A."/>
            <person name="Sun S."/>
            <person name="Heitman J."/>
            <person name="Coelho M.A."/>
        </authorList>
    </citation>
    <scope>NUCLEOTIDE SEQUENCE</scope>
    <source>
        <strain evidence="2">CBS 7841</strain>
    </source>
</reference>
<reference evidence="2" key="3">
    <citation type="submission" date="2024-01" db="EMBL/GenBank/DDBJ databases">
        <authorList>
            <person name="Coelho M.A."/>
            <person name="David-Palma M."/>
            <person name="Shea T."/>
            <person name="Sun S."/>
            <person name="Cuomo C.A."/>
            <person name="Heitman J."/>
        </authorList>
    </citation>
    <scope>NUCLEOTIDE SEQUENCE</scope>
    <source>
        <strain evidence="2">CBS 7841</strain>
    </source>
</reference>
<dbReference type="GeneID" id="91090140"/>
<feature type="region of interest" description="Disordered" evidence="1">
    <location>
        <begin position="833"/>
        <end position="866"/>
    </location>
</feature>
<reference evidence="2" key="1">
    <citation type="submission" date="2016-06" db="EMBL/GenBank/DDBJ databases">
        <authorList>
            <person name="Cuomo C."/>
            <person name="Litvintseva A."/>
            <person name="Heitman J."/>
            <person name="Chen Y."/>
            <person name="Sun S."/>
            <person name="Springer D."/>
            <person name="Dromer F."/>
            <person name="Young S."/>
            <person name="Zeng Q."/>
            <person name="Chapman S."/>
            <person name="Gujja S."/>
            <person name="Saif S."/>
            <person name="Birren B."/>
        </authorList>
    </citation>
    <scope>NUCLEOTIDE SEQUENCE</scope>
    <source>
        <strain evidence="2">CBS 7841</strain>
    </source>
</reference>
<evidence type="ECO:0000313" key="2">
    <source>
        <dbReference type="EMBL" id="WVN90690.1"/>
    </source>
</evidence>
<evidence type="ECO:0000313" key="3">
    <source>
        <dbReference type="Proteomes" id="UP000094043"/>
    </source>
</evidence>
<dbReference type="EMBL" id="CP143791">
    <property type="protein sequence ID" value="WVN90690.1"/>
    <property type="molecule type" value="Genomic_DNA"/>
</dbReference>
<feature type="compositionally biased region" description="Acidic residues" evidence="1">
    <location>
        <begin position="1073"/>
        <end position="1084"/>
    </location>
</feature>
<feature type="region of interest" description="Disordered" evidence="1">
    <location>
        <begin position="334"/>
        <end position="360"/>
    </location>
</feature>
<feature type="region of interest" description="Disordered" evidence="1">
    <location>
        <begin position="1050"/>
        <end position="1156"/>
    </location>
</feature>
<feature type="region of interest" description="Disordered" evidence="1">
    <location>
        <begin position="730"/>
        <end position="759"/>
    </location>
</feature>
<feature type="compositionally biased region" description="Acidic residues" evidence="1">
    <location>
        <begin position="545"/>
        <end position="562"/>
    </location>
</feature>
<sequence>MPPRKRTRLASSAALRSISNISGRRLAVRESLTAVGASLGLSVAQRADILSSVAGDCLVTLLINGRPPANRRDSNVDEGRRAWDALNGLKQRYIFSPYSPPYPMVKDIAQLIHPSALATVDPVVLARAIQISNLTTFVWSILRPDEASNIMAPLDVDDDDNLRSLRSGTRGAEEKEIRTRVRRRNSLLLATWKKFWIVAVPKEQRGNEAALRLWLEFATQIEITYRLSTMSSSSLKLSLPTQPRAETLDLFSPSAVTRYGQWDDTLDLDLDEDEKIAITDLWGEMASKRVEELNLLSWEEKNERWRYEKFMEDAIDWIKQGVLSRSDNSLLTPRRRGLLLSSPDNTQSEQSDDTDASAPSDVFKMEKQLKWDTIDTNLLAEIAAELEAGTLHQLHALDEEDVIRGESPEMQMNDRHTLSSPIPSSSSNFQQLSFIHQKVDYPNGKIKGKFDWLKRQDDAVKLSWDSKSQSQDDLQRRNHQSLIKVRLSHDKAKKVKSKPNRFPEENDEEVEDEDAFPDPRQFIHPSTSQFTQTAPRKKFKRIIQIEDEAEDEDKDQDPEDALVDPYQFQTSDPDSDNSKTNTTQQIIRVDSPFDERAQEKESPAIHSNTNVLIARDERENVGHRVEKVMGKDALTESPHLTRSPTRDIMPVDVLPPQVQPGHTEQDDTSLSSSGFLHPLTPWNEPPQLSTIENGFNDWAAPDSCEYLDTADSNVQQLAEKPKAIVIRPLEPSEEQEDEGEEEMEEEIEELEVEQEQKEQEVMENDVIKDCETHCPVAAKLSQTDCARSDDRRTRETSCFASVDTDEDERDRVRLSSMKHKYVELSRAYTEEEADSILEGGQKPLDIQSRNTPETQEKDILRRSSRPSSMEPILTIANWRRRKVEDMNSPDPYLIDSDGSPLQTDPTYVLPLDYHFPVSELFGPVPGSESNPKIQWRYHRMTGPRQWSEDEALLLYRTVQKVPLFEEFPFRVVDYLYGEYGSKGDDLKWHHRQHMKDKMKSIVETRLNQGKSVTGRARAYARKDTKARQQWDKEIDLRWQTIQDEFDRRHKECKESSQLAREKKAKDKAGQERAEEENVEMESFEGNETRRSLSPDFDSDDSADRLSIESECESELEQVLERENTSETPKTPEILETSEAQAPESTALQTSEETVESEEKVEQISIRRKLIFDELVKKERLGWTIPPPVALPTSFTQTVEAISSNIKQPPLAPDQPDTIKVERVLHVATPSEEITWLAVDEELVENKGRLISNLNT</sequence>
<feature type="region of interest" description="Disordered" evidence="1">
    <location>
        <begin position="464"/>
        <end position="582"/>
    </location>
</feature>
<feature type="compositionally biased region" description="Acidic residues" evidence="1">
    <location>
        <begin position="731"/>
        <end position="753"/>
    </location>
</feature>
<feature type="compositionally biased region" description="Polar residues" evidence="1">
    <location>
        <begin position="1137"/>
        <end position="1147"/>
    </location>
</feature>
<gene>
    <name evidence="2" type="ORF">L203_105932</name>
</gene>
<dbReference type="RefSeq" id="XP_066071390.1">
    <property type="nucleotide sequence ID" value="XM_066215293.1"/>
</dbReference>
<feature type="compositionally biased region" description="Acidic residues" evidence="1">
    <location>
        <begin position="505"/>
        <end position="516"/>
    </location>
</feature>
<dbReference type="Proteomes" id="UP000094043">
    <property type="component" value="Chromosome 8"/>
</dbReference>
<keyword evidence="3" id="KW-1185">Reference proteome</keyword>
<feature type="compositionally biased region" description="Polar residues" evidence="1">
    <location>
        <begin position="524"/>
        <end position="534"/>
    </location>
</feature>
<evidence type="ECO:0000256" key="1">
    <source>
        <dbReference type="SAM" id="MobiDB-lite"/>
    </source>
</evidence>
<feature type="compositionally biased region" description="Polar residues" evidence="1">
    <location>
        <begin position="567"/>
        <end position="582"/>
    </location>
</feature>
<dbReference type="KEGG" id="cdep:91090140"/>
<proteinExistence type="predicted"/>
<feature type="compositionally biased region" description="Basic and acidic residues" evidence="1">
    <location>
        <begin position="1050"/>
        <end position="1072"/>
    </location>
</feature>
<organism evidence="2 3">
    <name type="scientific">Cryptococcus depauperatus CBS 7841</name>
    <dbReference type="NCBI Taxonomy" id="1295531"/>
    <lineage>
        <taxon>Eukaryota</taxon>
        <taxon>Fungi</taxon>
        <taxon>Dikarya</taxon>
        <taxon>Basidiomycota</taxon>
        <taxon>Agaricomycotina</taxon>
        <taxon>Tremellomycetes</taxon>
        <taxon>Tremellales</taxon>
        <taxon>Cryptococcaceae</taxon>
        <taxon>Cryptococcus</taxon>
    </lineage>
</organism>
<dbReference type="AlphaFoldDB" id="A0AAJ8M3M1"/>
<protein>
    <submittedName>
        <fullName evidence="2">Uncharacterized protein</fullName>
    </submittedName>
</protein>
<accession>A0AAJ8M3M1</accession>